<name>A0A2W6P273_9BACL</name>
<accession>A0A2W6P273</accession>
<organism evidence="1 2">
    <name type="scientific">Paenibacillus silvae</name>
    <dbReference type="NCBI Taxonomy" id="1325358"/>
    <lineage>
        <taxon>Bacteria</taxon>
        <taxon>Bacillati</taxon>
        <taxon>Bacillota</taxon>
        <taxon>Bacilli</taxon>
        <taxon>Bacillales</taxon>
        <taxon>Paenibacillaceae</taxon>
        <taxon>Paenibacillus</taxon>
    </lineage>
</organism>
<sequence length="230" mass="26317">MRDWLGTAIVDAPVLHERMRVLAALDVILSEEAWLRVHRYRFNIFQPDMAWGSVDNGAGDHLHVLFANTGTLIKGFDHESPLSPHNREDGEIYPGMYDEVPESFMKILREHEDALNREHVTFCLWQEKRAPGWKAGRWMELAIAEEDKLYASGGFEFLLGYIEATPQGYIDWAEGYYDIQEMSLTAVTEIFNNTPVTADLIRRLNPKRDVLAAMNELQQCGCAVERGETD</sequence>
<protein>
    <submittedName>
        <fullName evidence="1">Uncharacterized protein</fullName>
    </submittedName>
</protein>
<gene>
    <name evidence="1" type="ORF">DN757_20485</name>
</gene>
<evidence type="ECO:0000313" key="1">
    <source>
        <dbReference type="EMBL" id="PZT53830.1"/>
    </source>
</evidence>
<dbReference type="AlphaFoldDB" id="A0A2W6P273"/>
<dbReference type="Proteomes" id="UP000249204">
    <property type="component" value="Unassembled WGS sequence"/>
</dbReference>
<dbReference type="RefSeq" id="WP_111272038.1">
    <property type="nucleotide sequence ID" value="NZ_QKWW01000061.1"/>
</dbReference>
<proteinExistence type="predicted"/>
<reference evidence="1 2" key="1">
    <citation type="submission" date="2018-06" db="EMBL/GenBank/DDBJ databases">
        <title>Isolation of heavy metals resistant Paenibacillus silvae NC2 from Gold-Copper mine in ZiJin, China.</title>
        <authorList>
            <person name="Xu J."/>
            <person name="Mazhar H.S."/>
            <person name="Rensing C."/>
        </authorList>
    </citation>
    <scope>NUCLEOTIDE SEQUENCE [LARGE SCALE GENOMIC DNA]</scope>
    <source>
        <strain evidence="1 2">NC2</strain>
    </source>
</reference>
<dbReference type="EMBL" id="QKWW01000061">
    <property type="protein sequence ID" value="PZT53830.1"/>
    <property type="molecule type" value="Genomic_DNA"/>
</dbReference>
<evidence type="ECO:0000313" key="2">
    <source>
        <dbReference type="Proteomes" id="UP000249204"/>
    </source>
</evidence>
<comment type="caution">
    <text evidence="1">The sequence shown here is derived from an EMBL/GenBank/DDBJ whole genome shotgun (WGS) entry which is preliminary data.</text>
</comment>